<dbReference type="Proteomes" id="UP000095392">
    <property type="component" value="Unassembled WGS sequence"/>
</dbReference>
<evidence type="ECO:0000313" key="2">
    <source>
        <dbReference type="Proteomes" id="UP000095392"/>
    </source>
</evidence>
<proteinExistence type="predicted"/>
<name>A0AB36FYI1_ALTMA</name>
<gene>
    <name evidence="1" type="ORF">BFV95_2168</name>
</gene>
<keyword evidence="2" id="KW-1185">Reference proteome</keyword>
<accession>A0AB36FYI1</accession>
<dbReference type="RefSeq" id="WP_170826506.1">
    <property type="nucleotide sequence ID" value="NZ_MIPW01000010.1"/>
</dbReference>
<evidence type="ECO:0000313" key="1">
    <source>
        <dbReference type="EMBL" id="OES32081.1"/>
    </source>
</evidence>
<dbReference type="EMBL" id="MIPY01000012">
    <property type="protein sequence ID" value="OES32081.1"/>
    <property type="molecule type" value="Genomic_DNA"/>
</dbReference>
<protein>
    <submittedName>
        <fullName evidence="1">Uncharacterized protein</fullName>
    </submittedName>
</protein>
<sequence>MENEETIFSVIENKLPYRIVRTGLESLGEARKALAQAQRELGGNIDLVIRKETVFQ</sequence>
<organism evidence="1 2">
    <name type="scientific">Alteromonas macleodii</name>
    <name type="common">Pseudoalteromonas macleodii</name>
    <dbReference type="NCBI Taxonomy" id="28108"/>
    <lineage>
        <taxon>Bacteria</taxon>
        <taxon>Pseudomonadati</taxon>
        <taxon>Pseudomonadota</taxon>
        <taxon>Gammaproteobacteria</taxon>
        <taxon>Alteromonadales</taxon>
        <taxon>Alteromonadaceae</taxon>
        <taxon>Alteromonas/Salinimonas group</taxon>
        <taxon>Alteromonas</taxon>
    </lineage>
</organism>
<dbReference type="AlphaFoldDB" id="A0AB36FYI1"/>
<comment type="caution">
    <text evidence="1">The sequence shown here is derived from an EMBL/GenBank/DDBJ whole genome shotgun (WGS) entry which is preliminary data.</text>
</comment>
<reference evidence="1 2" key="1">
    <citation type="submission" date="2016-09" db="EMBL/GenBank/DDBJ databases">
        <title>Draft Genome Sequence of four Alteromonas macleodii strains isolated from copper coupons and grown long-term at elevated copper levels.</title>
        <authorList>
            <person name="Cusick K."/>
            <person name="Dale J."/>
            <person name="Little B."/>
            <person name="Biffinger J."/>
        </authorList>
    </citation>
    <scope>NUCLEOTIDE SEQUENCE [LARGE SCALE GENOMIC DNA]</scope>
    <source>
        <strain evidence="1 2">KCP01</strain>
    </source>
</reference>